<dbReference type="PROSITE" id="PS00636">
    <property type="entry name" value="DNAJ_1"/>
    <property type="match status" value="1"/>
</dbReference>
<dbReference type="InterPro" id="IPR026894">
    <property type="entry name" value="DnaJ_X"/>
</dbReference>
<dbReference type="Pfam" id="PF14308">
    <property type="entry name" value="DnaJ-X"/>
    <property type="match status" value="1"/>
</dbReference>
<dbReference type="PANTHER" id="PTHR45006">
    <property type="entry name" value="DNAJ-LIKE PROTEIN 1"/>
    <property type="match status" value="1"/>
</dbReference>
<dbReference type="SUPFAM" id="SSF46565">
    <property type="entry name" value="Chaperone J-domain"/>
    <property type="match status" value="1"/>
</dbReference>
<proteinExistence type="predicted"/>
<dbReference type="Gene3D" id="1.10.287.110">
    <property type="entry name" value="DnaJ domain"/>
    <property type="match status" value="1"/>
</dbReference>
<keyword evidence="3" id="KW-1185">Reference proteome</keyword>
<dbReference type="InterPro" id="IPR036869">
    <property type="entry name" value="J_dom_sf"/>
</dbReference>
<dbReference type="CDD" id="cd06257">
    <property type="entry name" value="DnaJ"/>
    <property type="match status" value="1"/>
</dbReference>
<dbReference type="Proteomes" id="UP000027586">
    <property type="component" value="Unassembled WGS sequence"/>
</dbReference>
<feature type="domain" description="J" evidence="1">
    <location>
        <begin position="14"/>
        <end position="78"/>
    </location>
</feature>
<dbReference type="PROSITE" id="PS50076">
    <property type="entry name" value="DNAJ_2"/>
    <property type="match status" value="1"/>
</dbReference>
<dbReference type="SMART" id="SM00271">
    <property type="entry name" value="DnaJ"/>
    <property type="match status" value="1"/>
</dbReference>
<dbReference type="Pfam" id="PF00226">
    <property type="entry name" value="DnaJ"/>
    <property type="match status" value="1"/>
</dbReference>
<reference evidence="2" key="1">
    <citation type="submission" date="2013-08" db="EMBL/GenBank/DDBJ databases">
        <title>Gene expansion shapes genome architecture in the human pathogen Lichtheimia corymbifera: an evolutionary genomics analysis in the ancient terrestrial Mucorales (Mucoromycotina).</title>
        <authorList>
            <person name="Schwartze V.U."/>
            <person name="Winter S."/>
            <person name="Shelest E."/>
            <person name="Marcet-Houben M."/>
            <person name="Horn F."/>
            <person name="Wehner S."/>
            <person name="Hoffmann K."/>
            <person name="Riege K."/>
            <person name="Sammeth M."/>
            <person name="Nowrousian M."/>
            <person name="Valiante V."/>
            <person name="Linde J."/>
            <person name="Jacobsen I.D."/>
            <person name="Marz M."/>
            <person name="Brakhage A.A."/>
            <person name="Gabaldon T."/>
            <person name="Bocker S."/>
            <person name="Voigt K."/>
        </authorList>
    </citation>
    <scope>NUCLEOTIDE SEQUENCE [LARGE SCALE GENOMIC DNA]</scope>
    <source>
        <strain evidence="2">FSU 9682</strain>
    </source>
</reference>
<gene>
    <name evidence="2" type="ORF">LCOR_03302.1</name>
</gene>
<evidence type="ECO:0000259" key="1">
    <source>
        <dbReference type="PROSITE" id="PS50076"/>
    </source>
</evidence>
<dbReference type="InterPro" id="IPR018253">
    <property type="entry name" value="DnaJ_domain_CS"/>
</dbReference>
<dbReference type="EMBL" id="CBTN010000010">
    <property type="protein sequence ID" value="CDH51736.1"/>
    <property type="molecule type" value="Genomic_DNA"/>
</dbReference>
<comment type="caution">
    <text evidence="2">The sequence shown here is derived from an EMBL/GenBank/DDBJ whole genome shotgun (WGS) entry which is preliminary data.</text>
</comment>
<dbReference type="STRING" id="1263082.A0A068RRZ7"/>
<accession>A0A068RRZ7</accession>
<dbReference type="OrthoDB" id="552049at2759"/>
<protein>
    <submittedName>
        <fullName evidence="2">Domain containing protein</fullName>
    </submittedName>
</protein>
<name>A0A068RRZ7_9FUNG</name>
<organism evidence="2 3">
    <name type="scientific">Lichtheimia corymbifera JMRC:FSU:9682</name>
    <dbReference type="NCBI Taxonomy" id="1263082"/>
    <lineage>
        <taxon>Eukaryota</taxon>
        <taxon>Fungi</taxon>
        <taxon>Fungi incertae sedis</taxon>
        <taxon>Mucoromycota</taxon>
        <taxon>Mucoromycotina</taxon>
        <taxon>Mucoromycetes</taxon>
        <taxon>Mucorales</taxon>
        <taxon>Lichtheimiaceae</taxon>
        <taxon>Lichtheimia</taxon>
    </lineage>
</organism>
<dbReference type="PANTHER" id="PTHR45006:SF1">
    <property type="entry name" value="DNAJ-LIKE PROTEIN 1"/>
    <property type="match status" value="1"/>
</dbReference>
<dbReference type="InterPro" id="IPR001623">
    <property type="entry name" value="DnaJ_domain"/>
</dbReference>
<dbReference type="PRINTS" id="PR00625">
    <property type="entry name" value="JDOMAIN"/>
</dbReference>
<dbReference type="AlphaFoldDB" id="A0A068RRZ7"/>
<sequence length="333" mass="38295">MADTQTCSHPVDTTYYDILKIPVNADRLQVKSAYKKLAIFYHPDKNKTPDAEEKFKQVSEAYQVLWDPELRRLYDKYGRTKEIANANFPDPRDFFTKGFSGTHQFKDFIGDLSYGEVMEKQESQNLDLLLERQRKREKRLAEIMVDRLALYVNSNEHPISQGTLYTFQQQIASEVDKARFMGLPILHCVGSIYSSKAKAYLGISGGEWPWIFHAVADKVSMMHDLWTAVSRATETKTTVDRLNRMGQDDVLTAEQRELLEEAACSQAHDALWGSCLFEIRSTVRRVCDMVLYDESVDKKTRYKRAEALRIVGHMLESAEEHVALMETLAKSSK</sequence>
<dbReference type="VEuPathDB" id="FungiDB:LCOR_03302.1"/>
<evidence type="ECO:0000313" key="2">
    <source>
        <dbReference type="EMBL" id="CDH51736.1"/>
    </source>
</evidence>
<dbReference type="GO" id="GO:0005829">
    <property type="term" value="C:cytosol"/>
    <property type="evidence" value="ECO:0007669"/>
    <property type="project" value="TreeGrafter"/>
</dbReference>
<dbReference type="GO" id="GO:0016558">
    <property type="term" value="P:protein import into peroxisome matrix"/>
    <property type="evidence" value="ECO:0007669"/>
    <property type="project" value="TreeGrafter"/>
</dbReference>
<dbReference type="InterPro" id="IPR052814">
    <property type="entry name" value="Peroxisomal_DnaJ"/>
</dbReference>
<evidence type="ECO:0000313" key="3">
    <source>
        <dbReference type="Proteomes" id="UP000027586"/>
    </source>
</evidence>